<feature type="repeat" description="TPR" evidence="1">
    <location>
        <begin position="73"/>
        <end position="106"/>
    </location>
</feature>
<keyword evidence="4" id="KW-1185">Reference proteome</keyword>
<dbReference type="Gene3D" id="1.25.40.10">
    <property type="entry name" value="Tetratricopeptide repeat domain"/>
    <property type="match status" value="1"/>
</dbReference>
<dbReference type="InterPro" id="IPR019734">
    <property type="entry name" value="TPR_rpt"/>
</dbReference>
<keyword evidence="2" id="KW-0472">Membrane</keyword>
<accession>A0A7W7YES2</accession>
<name>A0A7W7YES2_9BACT</name>
<keyword evidence="2" id="KW-1133">Transmembrane helix</keyword>
<dbReference type="AlphaFoldDB" id="A0A7W7YES2"/>
<dbReference type="SUPFAM" id="SSF48452">
    <property type="entry name" value="TPR-like"/>
    <property type="match status" value="1"/>
</dbReference>
<protein>
    <submittedName>
        <fullName evidence="3">Tetratricopeptide (TPR) repeat protein</fullName>
    </submittedName>
</protein>
<gene>
    <name evidence="3" type="ORF">HNQ65_004300</name>
</gene>
<keyword evidence="2" id="KW-0812">Transmembrane</keyword>
<evidence type="ECO:0000256" key="2">
    <source>
        <dbReference type="SAM" id="Phobius"/>
    </source>
</evidence>
<keyword evidence="1" id="KW-0802">TPR repeat</keyword>
<dbReference type="EMBL" id="JACHIG010000011">
    <property type="protein sequence ID" value="MBB5034692.1"/>
    <property type="molecule type" value="Genomic_DNA"/>
</dbReference>
<comment type="caution">
    <text evidence="3">The sequence shown here is derived from an EMBL/GenBank/DDBJ whole genome shotgun (WGS) entry which is preliminary data.</text>
</comment>
<dbReference type="Pfam" id="PF13174">
    <property type="entry name" value="TPR_6"/>
    <property type="match status" value="1"/>
</dbReference>
<sequence>MNTQLIVRIGVAALALLIIALLWNMVKDAGDGMKLVFVILLGLTGGILAVKYLIPMLGDAVSESVFSSGERTEQDEMTKAAASIAQGDYQGAIEHYEKMLEDKPDDPFPVAEIAKVYAERLRDPQSALKALEDHLQSKDWPVDDAAFIMFRIADVHITHLHDYDTARDMLEQVIGNFPNTRHSANAHHRISEIEQIQYKMLVDQRSKNAASAAAKL</sequence>
<feature type="transmembrane region" description="Helical" evidence="2">
    <location>
        <begin position="6"/>
        <end position="23"/>
    </location>
</feature>
<dbReference type="Proteomes" id="UP000590740">
    <property type="component" value="Unassembled WGS sequence"/>
</dbReference>
<dbReference type="InterPro" id="IPR011990">
    <property type="entry name" value="TPR-like_helical_dom_sf"/>
</dbReference>
<dbReference type="PROSITE" id="PS50005">
    <property type="entry name" value="TPR"/>
    <property type="match status" value="1"/>
</dbReference>
<evidence type="ECO:0000256" key="1">
    <source>
        <dbReference type="PROSITE-ProRule" id="PRU00339"/>
    </source>
</evidence>
<dbReference type="RefSeq" id="WP_184342752.1">
    <property type="nucleotide sequence ID" value="NZ_JACHIG010000011.1"/>
</dbReference>
<organism evidence="3 4">
    <name type="scientific">Prosthecobacter vanneervenii</name>
    <dbReference type="NCBI Taxonomy" id="48466"/>
    <lineage>
        <taxon>Bacteria</taxon>
        <taxon>Pseudomonadati</taxon>
        <taxon>Verrucomicrobiota</taxon>
        <taxon>Verrucomicrobiia</taxon>
        <taxon>Verrucomicrobiales</taxon>
        <taxon>Verrucomicrobiaceae</taxon>
        <taxon>Prosthecobacter</taxon>
    </lineage>
</organism>
<evidence type="ECO:0000313" key="4">
    <source>
        <dbReference type="Proteomes" id="UP000590740"/>
    </source>
</evidence>
<reference evidence="3 4" key="1">
    <citation type="submission" date="2020-08" db="EMBL/GenBank/DDBJ databases">
        <title>Genomic Encyclopedia of Type Strains, Phase IV (KMG-IV): sequencing the most valuable type-strain genomes for metagenomic binning, comparative biology and taxonomic classification.</title>
        <authorList>
            <person name="Goeker M."/>
        </authorList>
    </citation>
    <scope>NUCLEOTIDE SEQUENCE [LARGE SCALE GENOMIC DNA]</scope>
    <source>
        <strain evidence="3 4">DSM 12252</strain>
    </source>
</reference>
<evidence type="ECO:0000313" key="3">
    <source>
        <dbReference type="EMBL" id="MBB5034692.1"/>
    </source>
</evidence>
<feature type="transmembrane region" description="Helical" evidence="2">
    <location>
        <begin position="35"/>
        <end position="54"/>
    </location>
</feature>
<proteinExistence type="predicted"/>